<dbReference type="Proteomes" id="UP001165120">
    <property type="component" value="Unassembled WGS sequence"/>
</dbReference>
<keyword evidence="9 13" id="KW-0862">Zinc</keyword>
<dbReference type="GO" id="GO:0005759">
    <property type="term" value="C:mitochondrial matrix"/>
    <property type="evidence" value="ECO:0007669"/>
    <property type="project" value="UniProtKB-SubCell"/>
</dbReference>
<evidence type="ECO:0000256" key="3">
    <source>
        <dbReference type="ARBA" id="ARBA00006040"/>
    </source>
</evidence>
<dbReference type="Gene3D" id="3.40.390.10">
    <property type="entry name" value="Collagenase (Catalytic Domain)"/>
    <property type="match status" value="1"/>
</dbReference>
<evidence type="ECO:0000256" key="7">
    <source>
        <dbReference type="ARBA" id="ARBA00022723"/>
    </source>
</evidence>
<accession>A0A9W6WI47</accession>
<dbReference type="InterPro" id="IPR001567">
    <property type="entry name" value="Pept_M3A_M3B_dom"/>
</dbReference>
<keyword evidence="6 13" id="KW-0645">Protease</keyword>
<dbReference type="InterPro" id="IPR024077">
    <property type="entry name" value="Neurolysin/TOP_dom2"/>
</dbReference>
<evidence type="ECO:0000256" key="2">
    <source>
        <dbReference type="ARBA" id="ARBA00004305"/>
    </source>
</evidence>
<keyword evidence="16" id="KW-1185">Reference proteome</keyword>
<name>A0A9W6WI47_CANBO</name>
<evidence type="ECO:0000313" key="16">
    <source>
        <dbReference type="Proteomes" id="UP001165120"/>
    </source>
</evidence>
<keyword evidence="8 13" id="KW-0378">Hydrolase</keyword>
<gene>
    <name evidence="15" type="ORF">Cboi02_000423500</name>
</gene>
<dbReference type="PANTHER" id="PTHR11804:SF79">
    <property type="entry name" value="MITOCHONDRIAL INTERMEDIATE PEPTIDASE"/>
    <property type="match status" value="1"/>
</dbReference>
<comment type="cofactor">
    <cofactor evidence="13">
        <name>Zn(2+)</name>
        <dbReference type="ChEBI" id="CHEBI:29105"/>
    </cofactor>
    <text evidence="13">Binds 1 zinc ion.</text>
</comment>
<dbReference type="Gene3D" id="1.10.1370.10">
    <property type="entry name" value="Neurolysin, domain 3"/>
    <property type="match status" value="1"/>
</dbReference>
<keyword evidence="12" id="KW-0496">Mitochondrion</keyword>
<evidence type="ECO:0000256" key="4">
    <source>
        <dbReference type="ARBA" id="ARBA00012441"/>
    </source>
</evidence>
<evidence type="ECO:0000256" key="13">
    <source>
        <dbReference type="RuleBase" id="RU003435"/>
    </source>
</evidence>
<evidence type="ECO:0000256" key="5">
    <source>
        <dbReference type="ARBA" id="ARBA00018046"/>
    </source>
</evidence>
<comment type="catalytic activity">
    <reaction evidence="1">
        <text>Release of an N-terminal octapeptide as second stage of processing of some proteins imported into the mitochondrion.</text>
        <dbReference type="EC" id="3.4.24.59"/>
    </reaction>
</comment>
<dbReference type="SUPFAM" id="SSF55486">
    <property type="entry name" value="Metalloproteases ('zincins'), catalytic domain"/>
    <property type="match status" value="1"/>
</dbReference>
<dbReference type="GO" id="GO:0006627">
    <property type="term" value="P:protein processing involved in protein targeting to mitochondrion"/>
    <property type="evidence" value="ECO:0007669"/>
    <property type="project" value="TreeGrafter"/>
</dbReference>
<evidence type="ECO:0000259" key="14">
    <source>
        <dbReference type="Pfam" id="PF01432"/>
    </source>
</evidence>
<comment type="caution">
    <text evidence="15">The sequence shown here is derived from an EMBL/GenBank/DDBJ whole genome shotgun (WGS) entry which is preliminary data.</text>
</comment>
<comment type="subcellular location">
    <subcellularLocation>
        <location evidence="2">Mitochondrion matrix</location>
    </subcellularLocation>
</comment>
<dbReference type="InterPro" id="IPR033851">
    <property type="entry name" value="M3A_MIP"/>
</dbReference>
<organism evidence="15 16">
    <name type="scientific">Candida boidinii</name>
    <name type="common">Yeast</name>
    <dbReference type="NCBI Taxonomy" id="5477"/>
    <lineage>
        <taxon>Eukaryota</taxon>
        <taxon>Fungi</taxon>
        <taxon>Dikarya</taxon>
        <taxon>Ascomycota</taxon>
        <taxon>Saccharomycotina</taxon>
        <taxon>Pichiomycetes</taxon>
        <taxon>Pichiales</taxon>
        <taxon>Pichiaceae</taxon>
        <taxon>Ogataea</taxon>
        <taxon>Ogataea/Candida clade</taxon>
    </lineage>
</organism>
<evidence type="ECO:0000256" key="10">
    <source>
        <dbReference type="ARBA" id="ARBA00022946"/>
    </source>
</evidence>
<dbReference type="CDD" id="cd06457">
    <property type="entry name" value="M3A_MIP"/>
    <property type="match status" value="1"/>
</dbReference>
<proteinExistence type="inferred from homology"/>
<dbReference type="InterPro" id="IPR024079">
    <property type="entry name" value="MetalloPept_cat_dom_sf"/>
</dbReference>
<dbReference type="GO" id="GO:0006518">
    <property type="term" value="P:peptide metabolic process"/>
    <property type="evidence" value="ECO:0007669"/>
    <property type="project" value="TreeGrafter"/>
</dbReference>
<comment type="similarity">
    <text evidence="3 13">Belongs to the peptidase M3 family.</text>
</comment>
<dbReference type="PANTHER" id="PTHR11804">
    <property type="entry name" value="PROTEASE M3 THIMET OLIGOPEPTIDASE-RELATED"/>
    <property type="match status" value="1"/>
</dbReference>
<keyword evidence="7 13" id="KW-0479">Metal-binding</keyword>
<feature type="domain" description="Peptidase M3A/M3B catalytic" evidence="14">
    <location>
        <begin position="350"/>
        <end position="863"/>
    </location>
</feature>
<keyword evidence="10" id="KW-0809">Transit peptide</keyword>
<dbReference type="InterPro" id="IPR045090">
    <property type="entry name" value="Pept_M3A_M3B"/>
</dbReference>
<evidence type="ECO:0000256" key="11">
    <source>
        <dbReference type="ARBA" id="ARBA00023049"/>
    </source>
</evidence>
<sequence length="871" mass="100935">MSLRINRLSRNYLKYDKFIAKNLIDYNHNIQNSHKRFFSLSSYNSNEHHQTTTTTNNRPNDIIKDLKFNNTTTNSPTTSHIDHDLKLTTSPSSDIIRRVFDDEQFWNEFNSEILNTNTNVLNSFLSSSSSNDRKNIGLFQNPFLSTPEGLKEFSKESLNKAEKLVRHIIEDNSEQGYLNYIRNLDRLSDILCRVIDLCEFIRVVHPNKNFINAAQECHQEMFQYMNVLNTTRELYDKLNYILNNNSIKDKLTDEEKSVGELLFTDFKKSGIDMDERTRNDFVELSQFIAISGQNFNDGLGDYENDYILINKNDYNENDIKSNELISKLIKKDFKGNLKIPLYGRLPYEILRSCPNSKIREKIWLSLHQTKNYQIETLENILKYRGVLAKLLGNNSFSEYQLTEKMAKTPENVMSFLSNLLKEITPDVLKELDVLYKSQFNNDSADSLPDYKIEDLPRIIKPWDRDYLSNLHLINQRSNQLEDISNYFSIGTVIEGLSNIFKSIYGIEFKPVKAKSGEVWSNDVRKFEVMSEDEGLIGIIYLDLFYRDNKTLNPAHFTVCCSRKIYPEEMESNDEFKLSKQTLLTNRSPITGELFQLPVISLVCNFQPESIKESNNSNSGSLNSTASSIFNNLKNQVVAPTMHRSKKTLLSLSQTETLFHEMGHALHSMLGRTNLHNVSGTRCSTDFVELPSILMEHFAKDPRVILSFARHHETNKPLPIKLLNKYQNDNDFLKNCETFGQIKMALLDQILHSNLVFDKNFSVIKIYHELENHLGIFADDKSNWPGKFGHLYSYGSVYYSYLFDRAIASKIYNYLFLKDPLNRKNGLKFKSQVLKWGGSKNPWELIANVLDEKELKKGDVNAMKFIAKDSNL</sequence>
<evidence type="ECO:0000256" key="12">
    <source>
        <dbReference type="ARBA" id="ARBA00023128"/>
    </source>
</evidence>
<evidence type="ECO:0000256" key="6">
    <source>
        <dbReference type="ARBA" id="ARBA00022670"/>
    </source>
</evidence>
<dbReference type="EMBL" id="BSXN01001650">
    <property type="protein sequence ID" value="GME73949.1"/>
    <property type="molecule type" value="Genomic_DNA"/>
</dbReference>
<reference evidence="15" key="1">
    <citation type="submission" date="2023-04" db="EMBL/GenBank/DDBJ databases">
        <title>Candida boidinii NBRC 10035.</title>
        <authorList>
            <person name="Ichikawa N."/>
            <person name="Sato H."/>
            <person name="Tonouchi N."/>
        </authorList>
    </citation>
    <scope>NUCLEOTIDE SEQUENCE</scope>
    <source>
        <strain evidence="15">NBRC 10035</strain>
    </source>
</reference>
<dbReference type="Pfam" id="PF01432">
    <property type="entry name" value="Peptidase_M3"/>
    <property type="match status" value="1"/>
</dbReference>
<keyword evidence="11 13" id="KW-0482">Metalloprotease</keyword>
<protein>
    <recommendedName>
        <fullName evidence="5">Mitochondrial intermediate peptidase</fullName>
        <ecNumber evidence="4">3.4.24.59</ecNumber>
    </recommendedName>
</protein>
<dbReference type="GO" id="GO:0046872">
    <property type="term" value="F:metal ion binding"/>
    <property type="evidence" value="ECO:0007669"/>
    <property type="project" value="UniProtKB-UniRule"/>
</dbReference>
<dbReference type="AlphaFoldDB" id="A0A9W6WI47"/>
<evidence type="ECO:0000256" key="9">
    <source>
        <dbReference type="ARBA" id="ARBA00022833"/>
    </source>
</evidence>
<evidence type="ECO:0000313" key="15">
    <source>
        <dbReference type="EMBL" id="GME73949.1"/>
    </source>
</evidence>
<evidence type="ECO:0000256" key="8">
    <source>
        <dbReference type="ARBA" id="ARBA00022801"/>
    </source>
</evidence>
<dbReference type="EC" id="3.4.24.59" evidence="4"/>
<evidence type="ECO:0000256" key="1">
    <source>
        <dbReference type="ARBA" id="ARBA00000436"/>
    </source>
</evidence>
<dbReference type="GO" id="GO:0004222">
    <property type="term" value="F:metalloendopeptidase activity"/>
    <property type="evidence" value="ECO:0007669"/>
    <property type="project" value="UniProtKB-EC"/>
</dbReference>